<gene>
    <name evidence="6" type="ORF">NCU01381</name>
</gene>
<accession>Q1K702</accession>
<evidence type="ECO:0000313" key="6">
    <source>
        <dbReference type="EMBL" id="EAA31702.2"/>
    </source>
</evidence>
<name>Q1K702_NEUCR</name>
<dbReference type="Proteomes" id="UP000001805">
    <property type="component" value="Chromosome 2, Linkage Group V"/>
</dbReference>
<dbReference type="PANTHER" id="PTHR31544:SF2">
    <property type="entry name" value="AIG2-LIKE PROTEIN D"/>
    <property type="match status" value="1"/>
</dbReference>
<dbReference type="InterPro" id="IPR045038">
    <property type="entry name" value="AIG2-like"/>
</dbReference>
<protein>
    <recommendedName>
        <fullName evidence="3">Putative gamma-glutamylcyclotransferase</fullName>
    </recommendedName>
</protein>
<evidence type="ECO:0000259" key="5">
    <source>
        <dbReference type="Pfam" id="PF06094"/>
    </source>
</evidence>
<dbReference type="CDD" id="cd06661">
    <property type="entry name" value="GGCT_like"/>
    <property type="match status" value="1"/>
</dbReference>
<dbReference type="InterPro" id="IPR036568">
    <property type="entry name" value="GGCT-like_sf"/>
</dbReference>
<evidence type="ECO:0000256" key="4">
    <source>
        <dbReference type="SAM" id="MobiDB-lite"/>
    </source>
</evidence>
<dbReference type="Pfam" id="PF06094">
    <property type="entry name" value="GGACT"/>
    <property type="match status" value="1"/>
</dbReference>
<dbReference type="AlphaFoldDB" id="Q1K702"/>
<sequence>MLHHRQQATESRDMANPEQPSAQSDDPVHRAFFYGTLMVPEVFFTVCYNLKIVPDVVARQHVFTPAILHGYCRRRVKSADYPGITEDAGHSVFGMLAEGLTKANLDKLDIFEGAEYERRTVKVKVLKKVGDVTGEGNMEGEEKDAQVYVFLPTQHLEQKEWDLEEFKREKLKLWTRGDHIFADCDPEEPATVAAAV</sequence>
<feature type="domain" description="Gamma-glutamylcyclotransferase AIG2-like" evidence="5">
    <location>
        <begin position="32"/>
        <end position="162"/>
    </location>
</feature>
<dbReference type="PaxDb" id="5141-EFNCRP00000004115"/>
<dbReference type="VEuPathDB" id="FungiDB:NCU01381"/>
<keyword evidence="7" id="KW-1185">Reference proteome</keyword>
<dbReference type="InParanoid" id="Q1K702"/>
<dbReference type="Gene3D" id="3.10.490.10">
    <property type="entry name" value="Gamma-glutamyl cyclotransferase-like"/>
    <property type="match status" value="1"/>
</dbReference>
<feature type="region of interest" description="Disordered" evidence="4">
    <location>
        <begin position="1"/>
        <end position="25"/>
    </location>
</feature>
<dbReference type="OrthoDB" id="1044435at2759"/>
<proteinExistence type="inferred from homology"/>
<dbReference type="GeneID" id="3877076"/>
<dbReference type="PANTHER" id="PTHR31544">
    <property type="entry name" value="AIG2-LIKE PROTEIN D"/>
    <property type="match status" value="1"/>
</dbReference>
<organism evidence="6 7">
    <name type="scientific">Neurospora crassa (strain ATCC 24698 / 74-OR23-1A / CBS 708.71 / DSM 1257 / FGSC 987)</name>
    <dbReference type="NCBI Taxonomy" id="367110"/>
    <lineage>
        <taxon>Eukaryota</taxon>
        <taxon>Fungi</taxon>
        <taxon>Dikarya</taxon>
        <taxon>Ascomycota</taxon>
        <taxon>Pezizomycotina</taxon>
        <taxon>Sordariomycetes</taxon>
        <taxon>Sordariomycetidae</taxon>
        <taxon>Sordariales</taxon>
        <taxon>Sordariaceae</taxon>
        <taxon>Neurospora</taxon>
    </lineage>
</organism>
<dbReference type="GO" id="GO:0016740">
    <property type="term" value="F:transferase activity"/>
    <property type="evidence" value="ECO:0007669"/>
    <property type="project" value="UniProtKB-KW"/>
</dbReference>
<reference evidence="6 7" key="1">
    <citation type="journal article" date="2003" name="Nature">
        <title>The genome sequence of the filamentous fungus Neurospora crassa.</title>
        <authorList>
            <person name="Galagan J.E."/>
            <person name="Calvo S.E."/>
            <person name="Borkovich K.A."/>
            <person name="Selker E.U."/>
            <person name="Read N.D."/>
            <person name="Jaffe D."/>
            <person name="FitzHugh W."/>
            <person name="Ma L.J."/>
            <person name="Smirnov S."/>
            <person name="Purcell S."/>
            <person name="Rehman B."/>
            <person name="Elkins T."/>
            <person name="Engels R."/>
            <person name="Wang S."/>
            <person name="Nielsen C.B."/>
            <person name="Butler J."/>
            <person name="Endrizzi M."/>
            <person name="Qui D."/>
            <person name="Ianakiev P."/>
            <person name="Bell-Pedersen D."/>
            <person name="Nelson M.A."/>
            <person name="Werner-Washburne M."/>
            <person name="Selitrennikoff C.P."/>
            <person name="Kinsey J.A."/>
            <person name="Braun E.L."/>
            <person name="Zelter A."/>
            <person name="Schulte U."/>
            <person name="Kothe G.O."/>
            <person name="Jedd G."/>
            <person name="Mewes W."/>
            <person name="Staben C."/>
            <person name="Marcotte E."/>
            <person name="Greenberg D."/>
            <person name="Roy A."/>
            <person name="Foley K."/>
            <person name="Naylor J."/>
            <person name="Stange-Thomann N."/>
            <person name="Barrett R."/>
            <person name="Gnerre S."/>
            <person name="Kamal M."/>
            <person name="Kamvysselis M."/>
            <person name="Mauceli E."/>
            <person name="Bielke C."/>
            <person name="Rudd S."/>
            <person name="Frishman D."/>
            <person name="Krystofova S."/>
            <person name="Rasmussen C."/>
            <person name="Metzenberg R.L."/>
            <person name="Perkins D.D."/>
            <person name="Kroken S."/>
            <person name="Cogoni C."/>
            <person name="Macino G."/>
            <person name="Catcheside D."/>
            <person name="Li W."/>
            <person name="Pratt R.J."/>
            <person name="Osmani S.A."/>
            <person name="DeSouza C.P."/>
            <person name="Glass L."/>
            <person name="Orbach M.J."/>
            <person name="Berglund J.A."/>
            <person name="Voelker R."/>
            <person name="Yarden O."/>
            <person name="Plamann M."/>
            <person name="Seiler S."/>
            <person name="Dunlap J."/>
            <person name="Radford A."/>
            <person name="Aramayo R."/>
            <person name="Natvig D.O."/>
            <person name="Alex L.A."/>
            <person name="Mannhaupt G."/>
            <person name="Ebbole D.J."/>
            <person name="Freitag M."/>
            <person name="Paulsen I."/>
            <person name="Sachs M.S."/>
            <person name="Lander E.S."/>
            <person name="Nusbaum C."/>
            <person name="Birren B."/>
        </authorList>
    </citation>
    <scope>NUCLEOTIDE SEQUENCE [LARGE SCALE GENOMIC DNA]</scope>
    <source>
        <strain evidence="7">ATCC 24698 / 74-OR23-1A / CBS 708.71 / DSM 1257 / FGSC 987</strain>
    </source>
</reference>
<dbReference type="KEGG" id="ncr:NCU01381"/>
<evidence type="ECO:0000313" key="7">
    <source>
        <dbReference type="Proteomes" id="UP000001805"/>
    </source>
</evidence>
<dbReference type="EMBL" id="CM002240">
    <property type="protein sequence ID" value="EAA31702.2"/>
    <property type="molecule type" value="Genomic_DNA"/>
</dbReference>
<evidence type="ECO:0000256" key="3">
    <source>
        <dbReference type="ARBA" id="ARBA00030602"/>
    </source>
</evidence>
<dbReference type="SUPFAM" id="SSF110857">
    <property type="entry name" value="Gamma-glutamyl cyclotransferase-like"/>
    <property type="match status" value="1"/>
</dbReference>
<dbReference type="RefSeq" id="XP_960938.2">
    <property type="nucleotide sequence ID" value="XM_955845.3"/>
</dbReference>
<evidence type="ECO:0000256" key="2">
    <source>
        <dbReference type="ARBA" id="ARBA00022679"/>
    </source>
</evidence>
<comment type="similarity">
    <text evidence="1">Belongs to the gamma-glutamylcyclotransferase family.</text>
</comment>
<keyword evidence="2" id="KW-0808">Transferase</keyword>
<dbReference type="InterPro" id="IPR013024">
    <property type="entry name" value="GGCT-like"/>
</dbReference>
<dbReference type="SMR" id="Q1K702"/>
<evidence type="ECO:0000256" key="1">
    <source>
        <dbReference type="ARBA" id="ARBA00008861"/>
    </source>
</evidence>
<dbReference type="InterPro" id="IPR009288">
    <property type="entry name" value="AIG2-like_dom"/>
</dbReference>